<protein>
    <recommendedName>
        <fullName evidence="3">DUF6594 domain-containing protein</fullName>
    </recommendedName>
</protein>
<feature type="transmembrane region" description="Helical" evidence="2">
    <location>
        <begin position="463"/>
        <end position="484"/>
    </location>
</feature>
<dbReference type="Pfam" id="PF20237">
    <property type="entry name" value="DUF6594"/>
    <property type="match status" value="1"/>
</dbReference>
<dbReference type="AlphaFoldDB" id="A0A2B7Y6H7"/>
<feature type="compositionally biased region" description="Basic residues" evidence="1">
    <location>
        <begin position="49"/>
        <end position="60"/>
    </location>
</feature>
<feature type="compositionally biased region" description="Polar residues" evidence="1">
    <location>
        <begin position="62"/>
        <end position="72"/>
    </location>
</feature>
<accession>A0A2B7Y6H7</accession>
<organism evidence="4 5">
    <name type="scientific">Polytolypa hystricis (strain UAMH7299)</name>
    <dbReference type="NCBI Taxonomy" id="1447883"/>
    <lineage>
        <taxon>Eukaryota</taxon>
        <taxon>Fungi</taxon>
        <taxon>Dikarya</taxon>
        <taxon>Ascomycota</taxon>
        <taxon>Pezizomycotina</taxon>
        <taxon>Eurotiomycetes</taxon>
        <taxon>Eurotiomycetidae</taxon>
        <taxon>Onygenales</taxon>
        <taxon>Onygenales incertae sedis</taxon>
        <taxon>Polytolypa</taxon>
    </lineage>
</organism>
<feature type="compositionally biased region" description="Polar residues" evidence="1">
    <location>
        <begin position="80"/>
        <end position="93"/>
    </location>
</feature>
<feature type="transmembrane region" description="Helical" evidence="2">
    <location>
        <begin position="435"/>
        <end position="456"/>
    </location>
</feature>
<proteinExistence type="predicted"/>
<feature type="domain" description="DUF6594" evidence="3">
    <location>
        <begin position="282"/>
        <end position="480"/>
    </location>
</feature>
<comment type="caution">
    <text evidence="4">The sequence shown here is derived from an EMBL/GenBank/DDBJ whole genome shotgun (WGS) entry which is preliminary data.</text>
</comment>
<evidence type="ECO:0000256" key="1">
    <source>
        <dbReference type="SAM" id="MobiDB-lite"/>
    </source>
</evidence>
<feature type="transmembrane region" description="Helical" evidence="2">
    <location>
        <begin position="496"/>
        <end position="514"/>
    </location>
</feature>
<feature type="compositionally biased region" description="Low complexity" evidence="1">
    <location>
        <begin position="1"/>
        <end position="14"/>
    </location>
</feature>
<keyword evidence="5" id="KW-1185">Reference proteome</keyword>
<feature type="compositionally biased region" description="Polar residues" evidence="1">
    <location>
        <begin position="137"/>
        <end position="147"/>
    </location>
</feature>
<dbReference type="OrthoDB" id="5416037at2759"/>
<feature type="region of interest" description="Disordered" evidence="1">
    <location>
        <begin position="240"/>
        <end position="283"/>
    </location>
</feature>
<evidence type="ECO:0000313" key="4">
    <source>
        <dbReference type="EMBL" id="PGH16227.1"/>
    </source>
</evidence>
<dbReference type="PANTHER" id="PTHR34502">
    <property type="entry name" value="DUF6594 DOMAIN-CONTAINING PROTEIN-RELATED"/>
    <property type="match status" value="1"/>
</dbReference>
<keyword evidence="2" id="KW-0812">Transmembrane</keyword>
<gene>
    <name evidence="4" type="ORF">AJ80_05250</name>
</gene>
<evidence type="ECO:0000256" key="2">
    <source>
        <dbReference type="SAM" id="Phobius"/>
    </source>
</evidence>
<feature type="compositionally biased region" description="Polar residues" evidence="1">
    <location>
        <begin position="116"/>
        <end position="126"/>
    </location>
</feature>
<feature type="region of interest" description="Disordered" evidence="1">
    <location>
        <begin position="1"/>
        <end position="177"/>
    </location>
</feature>
<dbReference type="STRING" id="1447883.A0A2B7Y6H7"/>
<reference evidence="4 5" key="1">
    <citation type="submission" date="2017-10" db="EMBL/GenBank/DDBJ databases">
        <title>Comparative genomics in systemic dimorphic fungi from Ajellomycetaceae.</title>
        <authorList>
            <person name="Munoz J.F."/>
            <person name="Mcewen J.G."/>
            <person name="Clay O.K."/>
            <person name="Cuomo C.A."/>
        </authorList>
    </citation>
    <scope>NUCLEOTIDE SEQUENCE [LARGE SCALE GENOMIC DNA]</scope>
    <source>
        <strain evidence="4 5">UAMH7299</strain>
    </source>
</reference>
<dbReference type="InterPro" id="IPR046529">
    <property type="entry name" value="DUF6594"/>
</dbReference>
<keyword evidence="2" id="KW-1133">Transmembrane helix</keyword>
<feature type="compositionally biased region" description="Basic residues" evidence="1">
    <location>
        <begin position="247"/>
        <end position="260"/>
    </location>
</feature>
<dbReference type="Proteomes" id="UP000224634">
    <property type="component" value="Unassembled WGS sequence"/>
</dbReference>
<feature type="compositionally biased region" description="Low complexity" evidence="1">
    <location>
        <begin position="265"/>
        <end position="276"/>
    </location>
</feature>
<evidence type="ECO:0000259" key="3">
    <source>
        <dbReference type="Pfam" id="PF20237"/>
    </source>
</evidence>
<evidence type="ECO:0000313" key="5">
    <source>
        <dbReference type="Proteomes" id="UP000224634"/>
    </source>
</evidence>
<dbReference type="PANTHER" id="PTHR34502:SF6">
    <property type="entry name" value="DUF6594 DOMAIN-CONTAINING PROTEIN"/>
    <property type="match status" value="1"/>
</dbReference>
<name>A0A2B7Y6H7_POLH7</name>
<feature type="compositionally biased region" description="Low complexity" evidence="1">
    <location>
        <begin position="22"/>
        <end position="43"/>
    </location>
</feature>
<dbReference type="EMBL" id="PDNA01000075">
    <property type="protein sequence ID" value="PGH16227.1"/>
    <property type="molecule type" value="Genomic_DNA"/>
</dbReference>
<keyword evidence="2" id="KW-0472">Membrane</keyword>
<sequence length="515" mass="56412">MPPSGHSHSGSQGKLSKKAASRKSSLSAAAAAADSPATSSSAAMPSTRQRSKSHSTKHTHSQSAVSEANEASSGRKRATTRASEAQASQTSPNVFEYLEKDQSDSAVRWSQARKASGTSASNTHTIRPSKADRRKSSASYSFNSDSGISIRDHSPDRASSIASTEYQPPTPPDLSIDPIHWKMATRHRAPMAGAYMTDTESILDSPLYPPPGFFDLGSPESYYLPSKQLPPCPPNSATIPQKGLSNMHRRGSATKAPSRRRSLEAEAPAPLFPASSQNTRCRPPPPIYRQFKTLNHRLLRYLQEEIAYMEEDLVVLDELEEMHLKVTNDPVAARQALYTGKRHQLQDEEYDALLQKRLDLLERLIPKTEQYNHSLAAFRKVTKDVPQATYDDIKEYRTYLKDCPSYLKPDTKLLLANNNDDLLNLAPPRIPVIRAFNPICTTVATFSAAILLPLLAFGIVTEFFGRIAVVSIIGGVIALFASNGPPGNEYLIDPNDGWKCAAAYFGFMAAAALII</sequence>